<gene>
    <name evidence="1" type="ORF">CCR75_008388</name>
</gene>
<dbReference type="KEGG" id="blac:94352111"/>
<reference evidence="1 2" key="1">
    <citation type="journal article" date="2021" name="Genome Biol.">
        <title>AFLAP: assembly-free linkage analysis pipeline using k-mers from genome sequencing data.</title>
        <authorList>
            <person name="Fletcher K."/>
            <person name="Zhang L."/>
            <person name="Gil J."/>
            <person name="Han R."/>
            <person name="Cavanaugh K."/>
            <person name="Michelmore R."/>
        </authorList>
    </citation>
    <scope>NUCLEOTIDE SEQUENCE [LARGE SCALE GENOMIC DNA]</scope>
    <source>
        <strain evidence="1 2">SF5</strain>
    </source>
</reference>
<proteinExistence type="predicted"/>
<sequence length="117" mass="13468">MIDKDSISMRLRSDRMRNFEGGYEQQIVGDPFPRRRFLSSNRAAVVKERMDSLSLFLKHILLRIMAPSFKNCSQACENIENCIMNTPIESIHAMGEKRQQQIKAAGLRIKDLANINI</sequence>
<name>A0A976FH94_BRELC</name>
<keyword evidence="2" id="KW-1185">Reference proteome</keyword>
<dbReference type="Proteomes" id="UP000294530">
    <property type="component" value="Unassembled WGS sequence"/>
</dbReference>
<comment type="caution">
    <text evidence="1">The sequence shown here is derived from an EMBL/GenBank/DDBJ whole genome shotgun (WGS) entry which is preliminary data.</text>
</comment>
<protein>
    <submittedName>
        <fullName evidence="1">Uncharacterized protein</fullName>
    </submittedName>
</protein>
<accession>A0A976FH94</accession>
<dbReference type="RefSeq" id="XP_067816077.1">
    <property type="nucleotide sequence ID" value="XM_067966440.1"/>
</dbReference>
<evidence type="ECO:0000313" key="2">
    <source>
        <dbReference type="Proteomes" id="UP000294530"/>
    </source>
</evidence>
<dbReference type="AlphaFoldDB" id="A0A976FH94"/>
<organism evidence="1 2">
    <name type="scientific">Bremia lactucae</name>
    <name type="common">Lettuce downy mildew</name>
    <dbReference type="NCBI Taxonomy" id="4779"/>
    <lineage>
        <taxon>Eukaryota</taxon>
        <taxon>Sar</taxon>
        <taxon>Stramenopiles</taxon>
        <taxon>Oomycota</taxon>
        <taxon>Peronosporomycetes</taxon>
        <taxon>Peronosporales</taxon>
        <taxon>Peronosporaceae</taxon>
        <taxon>Bremia</taxon>
    </lineage>
</organism>
<dbReference type="EMBL" id="SHOA02000017">
    <property type="protein sequence ID" value="TDH66578.1"/>
    <property type="molecule type" value="Genomic_DNA"/>
</dbReference>
<evidence type="ECO:0000313" key="1">
    <source>
        <dbReference type="EMBL" id="TDH66578.1"/>
    </source>
</evidence>
<dbReference type="GeneID" id="94352111"/>